<keyword evidence="9" id="KW-1185">Reference proteome</keyword>
<evidence type="ECO:0000256" key="2">
    <source>
        <dbReference type="ARBA" id="ARBA00010304"/>
    </source>
</evidence>
<sequence>MAFPVMAKRKSLIQIEHRSQIKLKKPTSSSSASSSDDNRIIKRNNNKIKRQSKLFEFDIPTSSNPILKSTKLKYQNEQIILRHEQNRYQNEEIKFANKINDPIIIEEEEELAQTECIDMIYEIEEEISPSQNKDRYQKQEKSLFISESSAAAEEEEEDDDIDDIVLPKVDDNEIISLSDGYAEDLEQKDEQHEIITEIPAYTTDTTINNIMCPICSKDLSDLQIYQRETHAETCFEKHLSKMEKQKKRQKKKKITRSPSTSTLFSPKKPSNNTTDTTTIKKIRPPLPSIKKIKLSNEKYVVVDGFNYSTSNEKKKLEYYFLSHFHSDHTIGLCKSWFERNNLNNSTATSPKIYCSPITSLLLQHVYGFKLNEQIAELEINVPMTIFNDDLEETIEVVAHDANHCPGSLIFIFTIKNVQTQTTRHILHTGDFRCNNEMISKLQKQFKKFDAVYLDTTYLNPLYEFPNQKSVVNITSQFAKNVTQMGLKKFFNNEQKSIMSYLTTSMKKSNHSNKILFLVGSYSIGKEKIALGILNAISTSLPDDKPRIYINGKTIRSKIFSSDTERFQSTTPHDSNIHLVSLSTLRSNESISSYLKNLNIKESSYDDIIGFVPTGWTFNNRYKKLEFPLDTIDDRLDFLLKEKDILNSSDDFEMDWIKRQYKPFNKFQIFKIPYSEHSSFKELCKFGCLIEWGKMLSTVNLNDSEQLRECNEWFKTWKRYKVRRNCKERDIPNVEEVIEETEMEEITVEIRESMT</sequence>
<evidence type="ECO:0000313" key="8">
    <source>
        <dbReference type="EMBL" id="CCD26464.1"/>
    </source>
</evidence>
<dbReference type="InterPro" id="IPR036866">
    <property type="entry name" value="RibonucZ/Hydroxyglut_hydro"/>
</dbReference>
<dbReference type="STRING" id="1071378.G0WFA3"/>
<dbReference type="GO" id="GO:0036297">
    <property type="term" value="P:interstrand cross-link repair"/>
    <property type="evidence" value="ECO:0007669"/>
    <property type="project" value="TreeGrafter"/>
</dbReference>
<dbReference type="OMA" id="PITANHC"/>
<evidence type="ECO:0000256" key="6">
    <source>
        <dbReference type="SAM" id="MobiDB-lite"/>
    </source>
</evidence>
<feature type="region of interest" description="Disordered" evidence="6">
    <location>
        <begin position="240"/>
        <end position="280"/>
    </location>
</feature>
<organism evidence="8 9">
    <name type="scientific">Naumovozyma dairenensis (strain ATCC 10597 / BCRC 20456 / CBS 421 / NBRC 0211 / NRRL Y-12639)</name>
    <name type="common">Saccharomyces dairenensis</name>
    <dbReference type="NCBI Taxonomy" id="1071378"/>
    <lineage>
        <taxon>Eukaryota</taxon>
        <taxon>Fungi</taxon>
        <taxon>Dikarya</taxon>
        <taxon>Ascomycota</taxon>
        <taxon>Saccharomycotina</taxon>
        <taxon>Saccharomycetes</taxon>
        <taxon>Saccharomycetales</taxon>
        <taxon>Saccharomycetaceae</taxon>
        <taxon>Naumovozyma</taxon>
    </lineage>
</organism>
<reference evidence="8 9" key="1">
    <citation type="journal article" date="2011" name="Proc. Natl. Acad. Sci. U.S.A.">
        <title>Evolutionary erosion of yeast sex chromosomes by mating-type switching accidents.</title>
        <authorList>
            <person name="Gordon J.L."/>
            <person name="Armisen D."/>
            <person name="Proux-Wera E."/>
            <person name="Oheigeartaigh S.S."/>
            <person name="Byrne K.P."/>
            <person name="Wolfe K.H."/>
        </authorList>
    </citation>
    <scope>NUCLEOTIDE SEQUENCE [LARGE SCALE GENOMIC DNA]</scope>
    <source>
        <strain evidence="9">ATCC 10597 / BCRC 20456 / CBS 421 / NBRC 0211 / NRRL Y-12639</strain>
    </source>
</reference>
<dbReference type="Proteomes" id="UP000000689">
    <property type="component" value="Chromosome 8"/>
</dbReference>
<dbReference type="PANTHER" id="PTHR23240">
    <property type="entry name" value="DNA CROSS-LINK REPAIR PROTEIN PSO2/SNM1-RELATED"/>
    <property type="match status" value="1"/>
</dbReference>
<evidence type="ECO:0000256" key="5">
    <source>
        <dbReference type="ARBA" id="ARBA00023242"/>
    </source>
</evidence>
<keyword evidence="5" id="KW-0539">Nucleus</keyword>
<protein>
    <recommendedName>
        <fullName evidence="7">DNA repair metallo-beta-lactamase domain-containing protein</fullName>
    </recommendedName>
</protein>
<comment type="similarity">
    <text evidence="2">Belongs to the DNA repair metallo-beta-lactamase (DRMBL) family.</text>
</comment>
<evidence type="ECO:0000256" key="4">
    <source>
        <dbReference type="ARBA" id="ARBA00023204"/>
    </source>
</evidence>
<keyword evidence="3" id="KW-0227">DNA damage</keyword>
<feature type="compositionally biased region" description="Low complexity" evidence="6">
    <location>
        <begin position="266"/>
        <end position="279"/>
    </location>
</feature>
<dbReference type="eggNOG" id="KOG1361">
    <property type="taxonomic scope" value="Eukaryota"/>
</dbReference>
<proteinExistence type="inferred from homology"/>
<feature type="domain" description="DNA repair metallo-beta-lactamase" evidence="7">
    <location>
        <begin position="569"/>
        <end position="701"/>
    </location>
</feature>
<dbReference type="OrthoDB" id="262529at2759"/>
<dbReference type="GO" id="GO:0005634">
    <property type="term" value="C:nucleus"/>
    <property type="evidence" value="ECO:0007669"/>
    <property type="project" value="UniProtKB-SubCell"/>
</dbReference>
<evidence type="ECO:0000259" key="7">
    <source>
        <dbReference type="Pfam" id="PF07522"/>
    </source>
</evidence>
<dbReference type="Gene3D" id="3.60.15.10">
    <property type="entry name" value="Ribonuclease Z/Hydroxyacylglutathione hydrolase-like"/>
    <property type="match status" value="1"/>
</dbReference>
<dbReference type="InterPro" id="IPR011084">
    <property type="entry name" value="DRMBL"/>
</dbReference>
<dbReference type="SUPFAM" id="SSF56281">
    <property type="entry name" value="Metallo-hydrolase/oxidoreductase"/>
    <property type="match status" value="1"/>
</dbReference>
<dbReference type="GO" id="GO:0006303">
    <property type="term" value="P:double-strand break repair via nonhomologous end joining"/>
    <property type="evidence" value="ECO:0007669"/>
    <property type="project" value="TreeGrafter"/>
</dbReference>
<evidence type="ECO:0000256" key="1">
    <source>
        <dbReference type="ARBA" id="ARBA00004123"/>
    </source>
</evidence>
<dbReference type="Gene3D" id="3.40.50.12650">
    <property type="match status" value="1"/>
</dbReference>
<evidence type="ECO:0000256" key="3">
    <source>
        <dbReference type="ARBA" id="ARBA00022763"/>
    </source>
</evidence>
<dbReference type="GO" id="GO:0003684">
    <property type="term" value="F:damaged DNA binding"/>
    <property type="evidence" value="ECO:0007669"/>
    <property type="project" value="TreeGrafter"/>
</dbReference>
<name>G0WFA3_NAUDC</name>
<comment type="subcellular location">
    <subcellularLocation>
        <location evidence="1">Nucleus</location>
    </subcellularLocation>
</comment>
<dbReference type="GO" id="GO:0035312">
    <property type="term" value="F:5'-3' DNA exonuclease activity"/>
    <property type="evidence" value="ECO:0007669"/>
    <property type="project" value="TreeGrafter"/>
</dbReference>
<dbReference type="GeneID" id="11495995"/>
<dbReference type="CDD" id="cd16273">
    <property type="entry name" value="SNM1A-1C-like_MBL-fold"/>
    <property type="match status" value="1"/>
</dbReference>
<dbReference type="PANTHER" id="PTHR23240:SF6">
    <property type="entry name" value="DNA CROSS-LINK REPAIR 1A PROTEIN"/>
    <property type="match status" value="1"/>
</dbReference>
<keyword evidence="4" id="KW-0234">DNA repair</keyword>
<dbReference type="KEGG" id="ndi:NDAI_0H02910"/>
<feature type="compositionally biased region" description="Basic residues" evidence="6">
    <location>
        <begin position="244"/>
        <end position="255"/>
    </location>
</feature>
<evidence type="ECO:0000313" key="9">
    <source>
        <dbReference type="Proteomes" id="UP000000689"/>
    </source>
</evidence>
<dbReference type="AlphaFoldDB" id="G0WFA3"/>
<dbReference type="EMBL" id="HE580274">
    <property type="protein sequence ID" value="CCD26464.1"/>
    <property type="molecule type" value="Genomic_DNA"/>
</dbReference>
<accession>G0WFA3</accession>
<dbReference type="Pfam" id="PF07522">
    <property type="entry name" value="DRMBL"/>
    <property type="match status" value="1"/>
</dbReference>
<feature type="region of interest" description="Disordered" evidence="6">
    <location>
        <begin position="20"/>
        <end position="45"/>
    </location>
</feature>
<gene>
    <name evidence="8" type="primary">NDAI0H02910</name>
    <name evidence="8" type="ordered locus">NDAI_0H02910</name>
</gene>
<dbReference type="HOGENOM" id="CLU_005260_7_0_1"/>
<dbReference type="RefSeq" id="XP_003671707.1">
    <property type="nucleotide sequence ID" value="XM_003671659.1"/>
</dbReference>